<dbReference type="GO" id="GO:0051539">
    <property type="term" value="F:4 iron, 4 sulfur cluster binding"/>
    <property type="evidence" value="ECO:0007669"/>
    <property type="project" value="UniProtKB-KW"/>
</dbReference>
<dbReference type="GO" id="GO:0010181">
    <property type="term" value="F:FMN binding"/>
    <property type="evidence" value="ECO:0007669"/>
    <property type="project" value="InterPro"/>
</dbReference>
<dbReference type="InterPro" id="IPR037207">
    <property type="entry name" value="Nuop51_4Fe4S-bd_sf"/>
</dbReference>
<dbReference type="EMBL" id="AUPZ01000005">
    <property type="protein sequence ID" value="EQB39901.1"/>
    <property type="molecule type" value="Genomic_DNA"/>
</dbReference>
<keyword evidence="3" id="KW-0479">Metal-binding</keyword>
<dbReference type="InterPro" id="IPR019554">
    <property type="entry name" value="Soluble_ligand-bd"/>
</dbReference>
<dbReference type="Gene3D" id="3.10.20.600">
    <property type="match status" value="1"/>
</dbReference>
<evidence type="ECO:0000313" key="8">
    <source>
        <dbReference type="Proteomes" id="UP000015520"/>
    </source>
</evidence>
<dbReference type="FunFam" id="3.40.50.11540:FF:000001">
    <property type="entry name" value="NADH dehydrogenase [ubiquinone] flavoprotein 1, mitochondrial"/>
    <property type="match status" value="1"/>
</dbReference>
<evidence type="ECO:0000256" key="4">
    <source>
        <dbReference type="ARBA" id="ARBA00023004"/>
    </source>
</evidence>
<evidence type="ECO:0000256" key="5">
    <source>
        <dbReference type="ARBA" id="ARBA00023014"/>
    </source>
</evidence>
<name>T0JP32_9BACT</name>
<dbReference type="STRING" id="1172190.M947_04790"/>
<dbReference type="Gene3D" id="3.40.50.11540">
    <property type="entry name" value="NADH-ubiquinone oxidoreductase 51kDa subunit"/>
    <property type="match status" value="1"/>
</dbReference>
<dbReference type="Gene3D" id="1.20.1440.230">
    <property type="entry name" value="NADH-ubiquinone oxidoreductase 51kDa subunit, iron-sulphur binding domain"/>
    <property type="match status" value="1"/>
</dbReference>
<evidence type="ECO:0000256" key="3">
    <source>
        <dbReference type="ARBA" id="ARBA00022723"/>
    </source>
</evidence>
<evidence type="ECO:0000256" key="2">
    <source>
        <dbReference type="ARBA" id="ARBA00022485"/>
    </source>
</evidence>
<feature type="domain" description="NADH-ubiquinone oxidoreductase 51kDa subunit iron-sulphur binding" evidence="6">
    <location>
        <begin position="363"/>
        <end position="408"/>
    </location>
</feature>
<evidence type="ECO:0000259" key="6">
    <source>
        <dbReference type="SMART" id="SM00928"/>
    </source>
</evidence>
<dbReference type="SUPFAM" id="SSF142019">
    <property type="entry name" value="Nqo1 FMN-binding domain-like"/>
    <property type="match status" value="1"/>
</dbReference>
<dbReference type="FunFam" id="1.20.1440.230:FF:000001">
    <property type="entry name" value="Mitochondrial NADH dehydrogenase flavoprotein 1"/>
    <property type="match status" value="1"/>
</dbReference>
<dbReference type="PANTHER" id="PTHR43578:SF3">
    <property type="entry name" value="NADH-QUINONE OXIDOREDUCTASE SUBUNIT F"/>
    <property type="match status" value="1"/>
</dbReference>
<dbReference type="SMART" id="SM00928">
    <property type="entry name" value="NADH_4Fe-4S"/>
    <property type="match status" value="1"/>
</dbReference>
<dbReference type="eggNOG" id="COG1894">
    <property type="taxonomic scope" value="Bacteria"/>
</dbReference>
<dbReference type="PANTHER" id="PTHR43578">
    <property type="entry name" value="NADH-QUINONE OXIDOREDUCTASE SUBUNIT F"/>
    <property type="match status" value="1"/>
</dbReference>
<dbReference type="InterPro" id="IPR019575">
    <property type="entry name" value="Nuop51_4Fe4S-bd"/>
</dbReference>
<comment type="similarity">
    <text evidence="1">Belongs to the complex I 51 kDa subunit family.</text>
</comment>
<dbReference type="RefSeq" id="WP_021287229.1">
    <property type="nucleotide sequence ID" value="NZ_AUPZ01000005.1"/>
</dbReference>
<reference evidence="7 8" key="1">
    <citation type="submission" date="2013-07" db="EMBL/GenBank/DDBJ databases">
        <title>Sulfurimonas hongkongensis AST-10 Genome Sequencing.</title>
        <authorList>
            <person name="Cai L."/>
            <person name="Zhang T."/>
        </authorList>
    </citation>
    <scope>NUCLEOTIDE SEQUENCE [LARGE SCALE GENOMIC DNA]</scope>
    <source>
        <strain evidence="7 8">AST-10</strain>
    </source>
</reference>
<evidence type="ECO:0000256" key="1">
    <source>
        <dbReference type="ARBA" id="ARBA00007523"/>
    </source>
</evidence>
<dbReference type="GO" id="GO:0046872">
    <property type="term" value="F:metal ion binding"/>
    <property type="evidence" value="ECO:0007669"/>
    <property type="project" value="UniProtKB-KW"/>
</dbReference>
<dbReference type="PATRIC" id="fig|1172190.3.peg.935"/>
<comment type="caution">
    <text evidence="7">The sequence shown here is derived from an EMBL/GenBank/DDBJ whole genome shotgun (WGS) entry which is preliminary data.</text>
</comment>
<dbReference type="Pfam" id="PF01512">
    <property type="entry name" value="Complex1_51K"/>
    <property type="match status" value="1"/>
</dbReference>
<sequence>MITSIEELQELAQMKKSHNENNPKEPTIDMSCDFYTKQTRIVLENEGIIDPEDIEDYITHGGYMSLFKVLDEMSPKDVIEEIKISGLRGRGGGGYPTGLKWESVSKVQSEQKYIICNGDEGDPGAFMDRAVMESDPHKVLEGMAIAGFACGANKGYIYIRAEYPIAVKRLTRAIKQATRLGILGANIAQSGFGFNIEIRLGAGAYVCGEGTALIASIEGGRGHPRQKPPHLSDHGLWGSPTLLNNVETFANIAPIIKNGGAWFKTIGTKNSSGTKVFALSGLIKNTGLVEVPMGTTLRELVYDIGGGVENGRKFKAIQSGGPSGGCIPEELLDLRVDYESLKEVDSMMGSGGLIVMDDSSNMVEIARFFMDFCASESCGKCTPCRVGTTQLTQLLDKFIAKEATMHDFVLLKEMCLVVKSTSLCGLGQTAPNPVLSTIRYFEDEYLAGIKDD</sequence>
<dbReference type="SUPFAM" id="SSF140490">
    <property type="entry name" value="Nqo1C-terminal domain-like"/>
    <property type="match status" value="1"/>
</dbReference>
<protein>
    <recommendedName>
        <fullName evidence="6">NADH-ubiquinone oxidoreductase 51kDa subunit iron-sulphur binding domain-containing protein</fullName>
    </recommendedName>
</protein>
<dbReference type="InterPro" id="IPR011538">
    <property type="entry name" value="Nuo51_FMN-bd"/>
</dbReference>
<dbReference type="Pfam" id="PF10589">
    <property type="entry name" value="NADH_4Fe-4S"/>
    <property type="match status" value="1"/>
</dbReference>
<dbReference type="Gene3D" id="6.10.250.1450">
    <property type="match status" value="1"/>
</dbReference>
<dbReference type="Pfam" id="PF10531">
    <property type="entry name" value="SLBB"/>
    <property type="match status" value="1"/>
</dbReference>
<dbReference type="Proteomes" id="UP000015520">
    <property type="component" value="Unassembled WGS sequence"/>
</dbReference>
<keyword evidence="5" id="KW-0411">Iron-sulfur</keyword>
<gene>
    <name evidence="7" type="ORF">M947_04790</name>
</gene>
<keyword evidence="8" id="KW-1185">Reference proteome</keyword>
<evidence type="ECO:0000313" key="7">
    <source>
        <dbReference type="EMBL" id="EQB39901.1"/>
    </source>
</evidence>
<dbReference type="AlphaFoldDB" id="T0JP32"/>
<organism evidence="7 8">
    <name type="scientific">Sulfurimonas hongkongensis</name>
    <dbReference type="NCBI Taxonomy" id="1172190"/>
    <lineage>
        <taxon>Bacteria</taxon>
        <taxon>Pseudomonadati</taxon>
        <taxon>Campylobacterota</taxon>
        <taxon>Epsilonproteobacteria</taxon>
        <taxon>Campylobacterales</taxon>
        <taxon>Sulfurimonadaceae</taxon>
        <taxon>Sulfurimonas</taxon>
    </lineage>
</organism>
<dbReference type="OrthoDB" id="9805533at2"/>
<dbReference type="InterPro" id="IPR001949">
    <property type="entry name" value="NADH-UbQ_OxRdtase_51kDa_CS"/>
</dbReference>
<dbReference type="SUPFAM" id="SSF142984">
    <property type="entry name" value="Nqo1 middle domain-like"/>
    <property type="match status" value="1"/>
</dbReference>
<dbReference type="InterPro" id="IPR037225">
    <property type="entry name" value="Nuo51_FMN-bd_sf"/>
</dbReference>
<dbReference type="PROSITE" id="PS00645">
    <property type="entry name" value="COMPLEX1_51K_2"/>
    <property type="match status" value="1"/>
</dbReference>
<keyword evidence="4" id="KW-0408">Iron</keyword>
<accession>T0JP32</accession>
<keyword evidence="2" id="KW-0004">4Fe-4S</keyword>
<proteinExistence type="inferred from homology"/>
<dbReference type="GO" id="GO:0008137">
    <property type="term" value="F:NADH dehydrogenase (ubiquinone) activity"/>
    <property type="evidence" value="ECO:0007669"/>
    <property type="project" value="InterPro"/>
</dbReference>